<feature type="region of interest" description="Disordered" evidence="1">
    <location>
        <begin position="1"/>
        <end position="24"/>
    </location>
</feature>
<keyword evidence="3" id="KW-1185">Reference proteome</keyword>
<organism evidence="2 3">
    <name type="scientific">Culter alburnus</name>
    <name type="common">Topmouth culter</name>
    <dbReference type="NCBI Taxonomy" id="194366"/>
    <lineage>
        <taxon>Eukaryota</taxon>
        <taxon>Metazoa</taxon>
        <taxon>Chordata</taxon>
        <taxon>Craniata</taxon>
        <taxon>Vertebrata</taxon>
        <taxon>Euteleostomi</taxon>
        <taxon>Actinopterygii</taxon>
        <taxon>Neopterygii</taxon>
        <taxon>Teleostei</taxon>
        <taxon>Ostariophysi</taxon>
        <taxon>Cypriniformes</taxon>
        <taxon>Xenocyprididae</taxon>
        <taxon>Xenocypridinae</taxon>
        <taxon>Culter</taxon>
    </lineage>
</organism>
<comment type="caution">
    <text evidence="2">The sequence shown here is derived from an EMBL/GenBank/DDBJ whole genome shotgun (WGS) entry which is preliminary data.</text>
</comment>
<evidence type="ECO:0000313" key="3">
    <source>
        <dbReference type="Proteomes" id="UP001479290"/>
    </source>
</evidence>
<dbReference type="EMBL" id="JAWDJR010000011">
    <property type="protein sequence ID" value="KAK9966960.1"/>
    <property type="molecule type" value="Genomic_DNA"/>
</dbReference>
<name>A0AAW2A0F9_CULAL</name>
<reference evidence="2 3" key="1">
    <citation type="submission" date="2024-05" db="EMBL/GenBank/DDBJ databases">
        <title>A high-quality chromosomal-level genome assembly of Topmouth culter (Culter alburnus).</title>
        <authorList>
            <person name="Zhao H."/>
        </authorList>
    </citation>
    <scope>NUCLEOTIDE SEQUENCE [LARGE SCALE GENOMIC DNA]</scope>
    <source>
        <strain evidence="2">CATC2023</strain>
        <tissue evidence="2">Muscle</tissue>
    </source>
</reference>
<protein>
    <submittedName>
        <fullName evidence="2">Uncharacterized protein</fullName>
    </submittedName>
</protein>
<feature type="non-terminal residue" evidence="2">
    <location>
        <position position="1"/>
    </location>
</feature>
<evidence type="ECO:0000256" key="1">
    <source>
        <dbReference type="SAM" id="MobiDB-lite"/>
    </source>
</evidence>
<accession>A0AAW2A0F9</accession>
<gene>
    <name evidence="2" type="ORF">ABG768_004035</name>
</gene>
<evidence type="ECO:0000313" key="2">
    <source>
        <dbReference type="EMBL" id="KAK9966960.1"/>
    </source>
</evidence>
<dbReference type="Proteomes" id="UP001479290">
    <property type="component" value="Unassembled WGS sequence"/>
</dbReference>
<dbReference type="AlphaFoldDB" id="A0AAW2A0F9"/>
<feature type="compositionally biased region" description="Polar residues" evidence="1">
    <location>
        <begin position="1"/>
        <end position="11"/>
    </location>
</feature>
<feature type="non-terminal residue" evidence="2">
    <location>
        <position position="52"/>
    </location>
</feature>
<proteinExistence type="predicted"/>
<sequence>QTPTPFATRSPPSEEAADVQAPVTGGAGRIIRSCRQLHCSSATGRTKEDRSG</sequence>